<dbReference type="RefSeq" id="WP_167928752.1">
    <property type="nucleotide sequence ID" value="NZ_JAATVY010000038.1"/>
</dbReference>
<evidence type="ECO:0000313" key="2">
    <source>
        <dbReference type="EMBL" id="NJC73844.1"/>
    </source>
</evidence>
<proteinExistence type="predicted"/>
<organism evidence="2 3">
    <name type="scientific">Planosporangium thailandense</name>
    <dbReference type="NCBI Taxonomy" id="765197"/>
    <lineage>
        <taxon>Bacteria</taxon>
        <taxon>Bacillati</taxon>
        <taxon>Actinomycetota</taxon>
        <taxon>Actinomycetes</taxon>
        <taxon>Micromonosporales</taxon>
        <taxon>Micromonosporaceae</taxon>
        <taxon>Planosporangium</taxon>
    </lineage>
</organism>
<keyword evidence="3" id="KW-1185">Reference proteome</keyword>
<name>A0ABX0Y610_9ACTN</name>
<comment type="caution">
    <text evidence="2">The sequence shown here is derived from an EMBL/GenBank/DDBJ whole genome shotgun (WGS) entry which is preliminary data.</text>
</comment>
<protein>
    <submittedName>
        <fullName evidence="2">Uncharacterized protein</fullName>
    </submittedName>
</protein>
<reference evidence="2 3" key="1">
    <citation type="submission" date="2020-03" db="EMBL/GenBank/DDBJ databases">
        <title>WGS of the type strain of Planosporangium spp.</title>
        <authorList>
            <person name="Thawai C."/>
        </authorList>
    </citation>
    <scope>NUCLEOTIDE SEQUENCE [LARGE SCALE GENOMIC DNA]</scope>
    <source>
        <strain evidence="2 3">TBRC 5610</strain>
    </source>
</reference>
<dbReference type="Proteomes" id="UP000722989">
    <property type="component" value="Unassembled WGS sequence"/>
</dbReference>
<evidence type="ECO:0000256" key="1">
    <source>
        <dbReference type="SAM" id="MobiDB-lite"/>
    </source>
</evidence>
<dbReference type="EMBL" id="JAATVY010000038">
    <property type="protein sequence ID" value="NJC73844.1"/>
    <property type="molecule type" value="Genomic_DNA"/>
</dbReference>
<gene>
    <name evidence="2" type="ORF">HC031_29630</name>
</gene>
<sequence>MNEADRIARANAEKARQQELSERRANERRHAEEQNAKIAAIQAEIPAVMKLLAGNGYRDGEREVQQVEVSEHSFFRGYKYVKKGGWLVLARSVDKGDGSQVEHTVHLLSDGRLVYGSVPIDLRKLAFPEKLAHENPVTLTGILTGLRNMRKRLENAERQ</sequence>
<accession>A0ABX0Y610</accession>
<evidence type="ECO:0000313" key="3">
    <source>
        <dbReference type="Proteomes" id="UP000722989"/>
    </source>
</evidence>
<feature type="region of interest" description="Disordered" evidence="1">
    <location>
        <begin position="1"/>
        <end position="31"/>
    </location>
</feature>